<keyword evidence="1" id="KW-0328">Glycosyltransferase</keyword>
<dbReference type="AlphaFoldDB" id="A0A2Z7CAT2"/>
<evidence type="ECO:0000313" key="1">
    <source>
        <dbReference type="EMBL" id="KZV43773.1"/>
    </source>
</evidence>
<dbReference type="Proteomes" id="UP000250235">
    <property type="component" value="Unassembled WGS sequence"/>
</dbReference>
<name>A0A2Z7CAT2_9LAMI</name>
<gene>
    <name evidence="1" type="ORF">F511_42742</name>
</gene>
<organism evidence="1 2">
    <name type="scientific">Dorcoceras hygrometricum</name>
    <dbReference type="NCBI Taxonomy" id="472368"/>
    <lineage>
        <taxon>Eukaryota</taxon>
        <taxon>Viridiplantae</taxon>
        <taxon>Streptophyta</taxon>
        <taxon>Embryophyta</taxon>
        <taxon>Tracheophyta</taxon>
        <taxon>Spermatophyta</taxon>
        <taxon>Magnoliopsida</taxon>
        <taxon>eudicotyledons</taxon>
        <taxon>Gunneridae</taxon>
        <taxon>Pentapetalae</taxon>
        <taxon>asterids</taxon>
        <taxon>lamiids</taxon>
        <taxon>Lamiales</taxon>
        <taxon>Gesneriaceae</taxon>
        <taxon>Didymocarpoideae</taxon>
        <taxon>Trichosporeae</taxon>
        <taxon>Loxocarpinae</taxon>
        <taxon>Dorcoceras</taxon>
    </lineage>
</organism>
<sequence>MDQLFVYGSSDIKIIHLPFFLFRKVPLEEFDPQTQSTSLAPGELLDFTPALGCVTHLFYAYVRKATDTEFNVFVLGRDLILYFGFVIHSLSNFAHLSKYASESVCVRFYSERSTLCSRLPSAVGHIWLQLLVLLPSVIPAVGHVYAPADRSHLLQLISASSFVRRSNS</sequence>
<evidence type="ECO:0000313" key="2">
    <source>
        <dbReference type="Proteomes" id="UP000250235"/>
    </source>
</evidence>
<keyword evidence="1" id="KW-0808">Transferase</keyword>
<proteinExistence type="predicted"/>
<keyword evidence="2" id="KW-1185">Reference proteome</keyword>
<dbReference type="GO" id="GO:0016757">
    <property type="term" value="F:glycosyltransferase activity"/>
    <property type="evidence" value="ECO:0007669"/>
    <property type="project" value="UniProtKB-KW"/>
</dbReference>
<protein>
    <submittedName>
        <fullName evidence="1">Galactosyltransferase-like protein</fullName>
    </submittedName>
</protein>
<reference evidence="1 2" key="1">
    <citation type="journal article" date="2015" name="Proc. Natl. Acad. Sci. U.S.A.">
        <title>The resurrection genome of Boea hygrometrica: A blueprint for survival of dehydration.</title>
        <authorList>
            <person name="Xiao L."/>
            <person name="Yang G."/>
            <person name="Zhang L."/>
            <person name="Yang X."/>
            <person name="Zhao S."/>
            <person name="Ji Z."/>
            <person name="Zhou Q."/>
            <person name="Hu M."/>
            <person name="Wang Y."/>
            <person name="Chen M."/>
            <person name="Xu Y."/>
            <person name="Jin H."/>
            <person name="Xiao X."/>
            <person name="Hu G."/>
            <person name="Bao F."/>
            <person name="Hu Y."/>
            <person name="Wan P."/>
            <person name="Li L."/>
            <person name="Deng X."/>
            <person name="Kuang T."/>
            <person name="Xiang C."/>
            <person name="Zhu J.K."/>
            <person name="Oliver M.J."/>
            <person name="He Y."/>
        </authorList>
    </citation>
    <scope>NUCLEOTIDE SEQUENCE [LARGE SCALE GENOMIC DNA]</scope>
    <source>
        <strain evidence="2">cv. XS01</strain>
    </source>
</reference>
<dbReference type="EMBL" id="KQ997676">
    <property type="protein sequence ID" value="KZV43773.1"/>
    <property type="molecule type" value="Genomic_DNA"/>
</dbReference>
<accession>A0A2Z7CAT2</accession>